<name>A0A1F4T4T9_UNCSA</name>
<accession>A0A1F4T4T9</accession>
<dbReference type="Proteomes" id="UP000178602">
    <property type="component" value="Unassembled WGS sequence"/>
</dbReference>
<reference evidence="1 2" key="1">
    <citation type="journal article" date="2016" name="Nat. Commun.">
        <title>Thousands of microbial genomes shed light on interconnected biogeochemical processes in an aquifer system.</title>
        <authorList>
            <person name="Anantharaman K."/>
            <person name="Brown C.T."/>
            <person name="Hug L.A."/>
            <person name="Sharon I."/>
            <person name="Castelle C.J."/>
            <person name="Probst A.J."/>
            <person name="Thomas B.C."/>
            <person name="Singh A."/>
            <person name="Wilkins M.J."/>
            <person name="Karaoz U."/>
            <person name="Brodie E.L."/>
            <person name="Williams K.H."/>
            <person name="Hubbard S.S."/>
            <person name="Banfield J.F."/>
        </authorList>
    </citation>
    <scope>NUCLEOTIDE SEQUENCE [LARGE SCALE GENOMIC DNA]</scope>
</reference>
<protein>
    <submittedName>
        <fullName evidence="1">Uncharacterized protein</fullName>
    </submittedName>
</protein>
<proteinExistence type="predicted"/>
<sequence length="101" mass="11199">MAGLSPIIYNGNIDVTSDVKSTIKSKYGDFVKVLEEISAAMLNDSEMVFPMFPNQKVKPSDASFGVLSSYTMDQLQQQMESLLDSVKKKSELDKMTYGLFG</sequence>
<comment type="caution">
    <text evidence="1">The sequence shown here is derived from an EMBL/GenBank/DDBJ whole genome shotgun (WGS) entry which is preliminary data.</text>
</comment>
<gene>
    <name evidence="1" type="ORF">A3K49_00945</name>
</gene>
<evidence type="ECO:0000313" key="2">
    <source>
        <dbReference type="Proteomes" id="UP000178602"/>
    </source>
</evidence>
<evidence type="ECO:0000313" key="1">
    <source>
        <dbReference type="EMBL" id="OGC27576.1"/>
    </source>
</evidence>
<organism evidence="1 2">
    <name type="scientific">candidate division WOR-1 bacterium RIFOXYC12_FULL_54_18</name>
    <dbReference type="NCBI Taxonomy" id="1802584"/>
    <lineage>
        <taxon>Bacteria</taxon>
        <taxon>Bacillati</taxon>
        <taxon>Saganbacteria</taxon>
    </lineage>
</organism>
<dbReference type="AlphaFoldDB" id="A0A1F4T4T9"/>
<dbReference type="EMBL" id="MEUG01000001">
    <property type="protein sequence ID" value="OGC27576.1"/>
    <property type="molecule type" value="Genomic_DNA"/>
</dbReference>